<dbReference type="EMBL" id="BTPU01000039">
    <property type="protein sequence ID" value="GMQ63444.1"/>
    <property type="molecule type" value="Genomic_DNA"/>
</dbReference>
<reference evidence="1" key="1">
    <citation type="submission" date="2023-09" db="EMBL/GenBank/DDBJ databases">
        <title>Vallitalea sediminicola and Vallitalea maricola sp. nov., anaerobic bacteria isolated from marine sediment.</title>
        <authorList>
            <person name="Hirano S."/>
            <person name="Maeda A."/>
            <person name="Terahara T."/>
            <person name="Mori K."/>
            <person name="Hamada M."/>
            <person name="Matsumoto R."/>
            <person name="Kobayashi T."/>
        </authorList>
    </citation>
    <scope>NUCLEOTIDE SEQUENCE</scope>
    <source>
        <strain evidence="1">AN17-2</strain>
    </source>
</reference>
<gene>
    <name evidence="1" type="ORF">AN2V17_26770</name>
</gene>
<keyword evidence="2" id="KW-1185">Reference proteome</keyword>
<accession>A0ACB5ULM4</accession>
<sequence length="147" mass="16659">MSLKIQLLQDMKSAMKEKDTLRKNTIQLVRSAILQEEKDNHVELSDDDVIKIISSQVKKRKSSLPEYEKSGRTDLVDDLKVEINILMSYLPEQLSDEELTSIVEKTIEEVGASSMKDMGKVMSAIIPKVQGKADNKKVSEIIRNILK</sequence>
<comment type="caution">
    <text evidence="1">The sequence shown here is derived from an EMBL/GenBank/DDBJ whole genome shotgun (WGS) entry which is preliminary data.</text>
</comment>
<organism evidence="1 2">
    <name type="scientific">Vallitalea maricola</name>
    <dbReference type="NCBI Taxonomy" id="3074433"/>
    <lineage>
        <taxon>Bacteria</taxon>
        <taxon>Bacillati</taxon>
        <taxon>Bacillota</taxon>
        <taxon>Clostridia</taxon>
        <taxon>Lachnospirales</taxon>
        <taxon>Vallitaleaceae</taxon>
        <taxon>Vallitalea</taxon>
    </lineage>
</organism>
<name>A0ACB5ULM4_9FIRM</name>
<evidence type="ECO:0000313" key="1">
    <source>
        <dbReference type="EMBL" id="GMQ63444.1"/>
    </source>
</evidence>
<evidence type="ECO:0000313" key="2">
    <source>
        <dbReference type="Proteomes" id="UP001374599"/>
    </source>
</evidence>
<protein>
    <submittedName>
        <fullName evidence="1">GatB/YqeY domain-containing protein</fullName>
    </submittedName>
</protein>
<proteinExistence type="predicted"/>
<dbReference type="Proteomes" id="UP001374599">
    <property type="component" value="Unassembled WGS sequence"/>
</dbReference>